<dbReference type="SUPFAM" id="SSF46894">
    <property type="entry name" value="C-terminal effector domain of the bipartite response regulators"/>
    <property type="match status" value="1"/>
</dbReference>
<organism evidence="6 7">
    <name type="scientific">Rubripirellula tenax</name>
    <dbReference type="NCBI Taxonomy" id="2528015"/>
    <lineage>
        <taxon>Bacteria</taxon>
        <taxon>Pseudomonadati</taxon>
        <taxon>Planctomycetota</taxon>
        <taxon>Planctomycetia</taxon>
        <taxon>Pirellulales</taxon>
        <taxon>Pirellulaceae</taxon>
        <taxon>Rubripirellula</taxon>
    </lineage>
</organism>
<keyword evidence="1 3" id="KW-0597">Phosphoprotein</keyword>
<dbReference type="Gene3D" id="3.40.50.2300">
    <property type="match status" value="1"/>
</dbReference>
<keyword evidence="2" id="KW-0238">DNA-binding</keyword>
<dbReference type="Pfam" id="PF00072">
    <property type="entry name" value="Response_reg"/>
    <property type="match status" value="1"/>
</dbReference>
<evidence type="ECO:0000313" key="7">
    <source>
        <dbReference type="Proteomes" id="UP000318288"/>
    </source>
</evidence>
<evidence type="ECO:0000256" key="1">
    <source>
        <dbReference type="ARBA" id="ARBA00022553"/>
    </source>
</evidence>
<reference evidence="6 7" key="1">
    <citation type="submission" date="2019-02" db="EMBL/GenBank/DDBJ databases">
        <title>Deep-cultivation of Planctomycetes and their phenomic and genomic characterization uncovers novel biology.</title>
        <authorList>
            <person name="Wiegand S."/>
            <person name="Jogler M."/>
            <person name="Boedeker C."/>
            <person name="Pinto D."/>
            <person name="Vollmers J."/>
            <person name="Rivas-Marin E."/>
            <person name="Kohn T."/>
            <person name="Peeters S.H."/>
            <person name="Heuer A."/>
            <person name="Rast P."/>
            <person name="Oberbeckmann S."/>
            <person name="Bunk B."/>
            <person name="Jeske O."/>
            <person name="Meyerdierks A."/>
            <person name="Storesund J.E."/>
            <person name="Kallscheuer N."/>
            <person name="Luecker S."/>
            <person name="Lage O.M."/>
            <person name="Pohl T."/>
            <person name="Merkel B.J."/>
            <person name="Hornburger P."/>
            <person name="Mueller R.-W."/>
            <person name="Bruemmer F."/>
            <person name="Labrenz M."/>
            <person name="Spormann A.M."/>
            <person name="Op Den Camp H."/>
            <person name="Overmann J."/>
            <person name="Amann R."/>
            <person name="Jetten M.S.M."/>
            <person name="Mascher T."/>
            <person name="Medema M.H."/>
            <person name="Devos D.P."/>
            <person name="Kaster A.-K."/>
            <person name="Ovreas L."/>
            <person name="Rohde M."/>
            <person name="Galperin M.Y."/>
            <person name="Jogler C."/>
        </authorList>
    </citation>
    <scope>NUCLEOTIDE SEQUENCE [LARGE SCALE GENOMIC DNA]</scope>
    <source>
        <strain evidence="6 7">Poly51</strain>
    </source>
</reference>
<name>A0A5C6EIM8_9BACT</name>
<dbReference type="InterPro" id="IPR039420">
    <property type="entry name" value="WalR-like"/>
</dbReference>
<comment type="caution">
    <text evidence="6">The sequence shown here is derived from an EMBL/GenBank/DDBJ whole genome shotgun (WGS) entry which is preliminary data.</text>
</comment>
<dbReference type="SMART" id="SM00421">
    <property type="entry name" value="HTH_LUXR"/>
    <property type="match status" value="1"/>
</dbReference>
<dbReference type="PANTHER" id="PTHR43214">
    <property type="entry name" value="TWO-COMPONENT RESPONSE REGULATOR"/>
    <property type="match status" value="1"/>
</dbReference>
<evidence type="ECO:0000256" key="3">
    <source>
        <dbReference type="PROSITE-ProRule" id="PRU00169"/>
    </source>
</evidence>
<dbReference type="PANTHER" id="PTHR43214:SF43">
    <property type="entry name" value="TWO-COMPONENT RESPONSE REGULATOR"/>
    <property type="match status" value="1"/>
</dbReference>
<feature type="modified residue" description="4-aspartylphosphate" evidence="3">
    <location>
        <position position="61"/>
    </location>
</feature>
<dbReference type="Proteomes" id="UP000318288">
    <property type="component" value="Unassembled WGS sequence"/>
</dbReference>
<evidence type="ECO:0000256" key="2">
    <source>
        <dbReference type="ARBA" id="ARBA00023125"/>
    </source>
</evidence>
<feature type="domain" description="HTH luxR-type" evidence="4">
    <location>
        <begin position="150"/>
        <end position="215"/>
    </location>
</feature>
<gene>
    <name evidence="6" type="primary">liaR_2</name>
    <name evidence="6" type="ORF">Poly51_45490</name>
</gene>
<protein>
    <submittedName>
        <fullName evidence="6">Transcriptional regulatory protein LiaR</fullName>
    </submittedName>
</protein>
<dbReference type="InterPro" id="IPR016032">
    <property type="entry name" value="Sig_transdc_resp-reg_C-effctor"/>
</dbReference>
<sequence>MNKTTKVMLVEDHPEYRDVIALALNDQPDIHLIGQVGSSERALQILRNRSNEDVPDLILLDLNLPGMSGLEALPLLRSCCPAAKFIVLTQSDNESDVLCAAQQGATGYLLKSSTVNQIIEAIRTVAEGGALLGSGVAKYILGKLQSRLVSIELHDALSQRELEILTLLGEGKLKKEIASQLDISIATVSTYIRRIYEKLHVQNAPAAITQAYRAGILPHEPQADSPDKRRDDH</sequence>
<evidence type="ECO:0000313" key="6">
    <source>
        <dbReference type="EMBL" id="TWU48648.1"/>
    </source>
</evidence>
<dbReference type="InterPro" id="IPR011006">
    <property type="entry name" value="CheY-like_superfamily"/>
</dbReference>
<dbReference type="SUPFAM" id="SSF52172">
    <property type="entry name" value="CheY-like"/>
    <property type="match status" value="1"/>
</dbReference>
<proteinExistence type="predicted"/>
<dbReference type="GO" id="GO:0000160">
    <property type="term" value="P:phosphorelay signal transduction system"/>
    <property type="evidence" value="ECO:0007669"/>
    <property type="project" value="InterPro"/>
</dbReference>
<dbReference type="CDD" id="cd17535">
    <property type="entry name" value="REC_NarL-like"/>
    <property type="match status" value="1"/>
</dbReference>
<dbReference type="PRINTS" id="PR00038">
    <property type="entry name" value="HTHLUXR"/>
</dbReference>
<feature type="domain" description="Response regulatory" evidence="5">
    <location>
        <begin position="6"/>
        <end position="126"/>
    </location>
</feature>
<dbReference type="GO" id="GO:0003677">
    <property type="term" value="F:DNA binding"/>
    <property type="evidence" value="ECO:0007669"/>
    <property type="project" value="UniProtKB-KW"/>
</dbReference>
<dbReference type="PROSITE" id="PS50043">
    <property type="entry name" value="HTH_LUXR_2"/>
    <property type="match status" value="1"/>
</dbReference>
<evidence type="ECO:0000259" key="5">
    <source>
        <dbReference type="PROSITE" id="PS50110"/>
    </source>
</evidence>
<keyword evidence="7" id="KW-1185">Reference proteome</keyword>
<dbReference type="InterPro" id="IPR000792">
    <property type="entry name" value="Tscrpt_reg_LuxR_C"/>
</dbReference>
<dbReference type="SMART" id="SM00448">
    <property type="entry name" value="REC"/>
    <property type="match status" value="1"/>
</dbReference>
<dbReference type="Pfam" id="PF00196">
    <property type="entry name" value="GerE"/>
    <property type="match status" value="1"/>
</dbReference>
<dbReference type="InterPro" id="IPR001789">
    <property type="entry name" value="Sig_transdc_resp-reg_receiver"/>
</dbReference>
<dbReference type="InterPro" id="IPR058245">
    <property type="entry name" value="NreC/VraR/RcsB-like_REC"/>
</dbReference>
<dbReference type="CDD" id="cd06170">
    <property type="entry name" value="LuxR_C_like"/>
    <property type="match status" value="1"/>
</dbReference>
<evidence type="ECO:0000259" key="4">
    <source>
        <dbReference type="PROSITE" id="PS50043"/>
    </source>
</evidence>
<dbReference type="EMBL" id="SJPW01000006">
    <property type="protein sequence ID" value="TWU48648.1"/>
    <property type="molecule type" value="Genomic_DNA"/>
</dbReference>
<dbReference type="RefSeq" id="WP_146460128.1">
    <property type="nucleotide sequence ID" value="NZ_SJPW01000006.1"/>
</dbReference>
<dbReference type="AlphaFoldDB" id="A0A5C6EIM8"/>
<dbReference type="OrthoDB" id="275810at2"/>
<accession>A0A5C6EIM8</accession>
<dbReference type="PROSITE" id="PS50110">
    <property type="entry name" value="RESPONSE_REGULATORY"/>
    <property type="match status" value="1"/>
</dbReference>
<dbReference type="GO" id="GO:0006355">
    <property type="term" value="P:regulation of DNA-templated transcription"/>
    <property type="evidence" value="ECO:0007669"/>
    <property type="project" value="InterPro"/>
</dbReference>